<dbReference type="PANTHER" id="PTHR30217">
    <property type="entry name" value="PEPTIDASE U32 FAMILY"/>
    <property type="match status" value="1"/>
</dbReference>
<comment type="caution">
    <text evidence="1">The sequence shown here is derived from an EMBL/GenBank/DDBJ whole genome shotgun (WGS) entry which is preliminary data.</text>
</comment>
<sequence>MFKPELLSPAGTLQNMRYAFAYGADAVYAGQQRYSLSVRNNEFNHEILQLGINEAHALGTKFYVAVNF</sequence>
<keyword evidence="2" id="KW-1185">Reference proteome</keyword>
<dbReference type="PANTHER" id="PTHR30217:SF6">
    <property type="entry name" value="TRNA HYDROXYLATION PROTEIN P"/>
    <property type="match status" value="1"/>
</dbReference>
<accession>A0A7M3M8Y2</accession>
<organism evidence="1 2">
    <name type="scientific">Oceanidesulfovibrio indonesiensis</name>
    <dbReference type="NCBI Taxonomy" id="54767"/>
    <lineage>
        <taxon>Bacteria</taxon>
        <taxon>Pseudomonadati</taxon>
        <taxon>Thermodesulfobacteriota</taxon>
        <taxon>Desulfovibrionia</taxon>
        <taxon>Desulfovibrionales</taxon>
        <taxon>Desulfovibrionaceae</taxon>
        <taxon>Oceanidesulfovibrio</taxon>
    </lineage>
</organism>
<reference evidence="1 2" key="1">
    <citation type="submission" date="2018-06" db="EMBL/GenBank/DDBJ databases">
        <title>Complete genome of Desulfovibrio indonesiensis P37SLT.</title>
        <authorList>
            <person name="Crispim J.S."/>
            <person name="Vidigal P.M.P."/>
            <person name="Silva L.C.F."/>
            <person name="Laguardia C.N."/>
            <person name="Araujo L.C."/>
            <person name="Dias R.S."/>
            <person name="Sousa M.P."/>
            <person name="Paula S.O."/>
            <person name="Silva C."/>
        </authorList>
    </citation>
    <scope>NUCLEOTIDE SEQUENCE [LARGE SCALE GENOMIC DNA]</scope>
    <source>
        <strain evidence="1 2">P37SLT</strain>
    </source>
</reference>
<evidence type="ECO:0000313" key="2">
    <source>
        <dbReference type="Proteomes" id="UP000448292"/>
    </source>
</evidence>
<proteinExistence type="predicted"/>
<dbReference type="InterPro" id="IPR051454">
    <property type="entry name" value="RNA/ubiquinone_mod_enzymes"/>
</dbReference>
<evidence type="ECO:0000313" key="1">
    <source>
        <dbReference type="EMBL" id="TVM04846.1"/>
    </source>
</evidence>
<dbReference type="AlphaFoldDB" id="A0A7M3M8Y2"/>
<name>A0A7M3M8Y2_9BACT</name>
<dbReference type="EMBL" id="QMIE01000282">
    <property type="protein sequence ID" value="TVM04846.1"/>
    <property type="molecule type" value="Genomic_DNA"/>
</dbReference>
<feature type="non-terminal residue" evidence="1">
    <location>
        <position position="68"/>
    </location>
</feature>
<protein>
    <submittedName>
        <fullName evidence="1">U32 family peptidase</fullName>
    </submittedName>
</protein>
<gene>
    <name evidence="1" type="ORF">DPQ33_19875</name>
</gene>
<dbReference type="GO" id="GO:0005829">
    <property type="term" value="C:cytosol"/>
    <property type="evidence" value="ECO:0007669"/>
    <property type="project" value="TreeGrafter"/>
</dbReference>
<dbReference type="Proteomes" id="UP000448292">
    <property type="component" value="Unassembled WGS sequence"/>
</dbReference>